<keyword evidence="1" id="KW-0596">Phosphopantetheine</keyword>
<dbReference type="SUPFAM" id="SSF53901">
    <property type="entry name" value="Thiolase-like"/>
    <property type="match status" value="1"/>
</dbReference>
<dbReference type="InterPro" id="IPR050091">
    <property type="entry name" value="PKS_NRPS_Biosynth_Enz"/>
</dbReference>
<evidence type="ECO:0000259" key="3">
    <source>
        <dbReference type="PROSITE" id="PS52004"/>
    </source>
</evidence>
<dbReference type="Proteomes" id="UP000030669">
    <property type="component" value="Unassembled WGS sequence"/>
</dbReference>
<name>S7PV72_GLOTA</name>
<dbReference type="InterPro" id="IPR020841">
    <property type="entry name" value="PKS_Beta-ketoAc_synthase_dom"/>
</dbReference>
<organism evidence="4 5">
    <name type="scientific">Gloeophyllum trabeum (strain ATCC 11539 / FP-39264 / Madison 617)</name>
    <name type="common">Brown rot fungus</name>
    <dbReference type="NCBI Taxonomy" id="670483"/>
    <lineage>
        <taxon>Eukaryota</taxon>
        <taxon>Fungi</taxon>
        <taxon>Dikarya</taxon>
        <taxon>Basidiomycota</taxon>
        <taxon>Agaricomycotina</taxon>
        <taxon>Agaricomycetes</taxon>
        <taxon>Gloeophyllales</taxon>
        <taxon>Gloeophyllaceae</taxon>
        <taxon>Gloeophyllum</taxon>
    </lineage>
</organism>
<dbReference type="EMBL" id="KB469311">
    <property type="protein sequence ID" value="EPQ51312.1"/>
    <property type="molecule type" value="Genomic_DNA"/>
</dbReference>
<dbReference type="GO" id="GO:0006633">
    <property type="term" value="P:fatty acid biosynthetic process"/>
    <property type="evidence" value="ECO:0007669"/>
    <property type="project" value="TreeGrafter"/>
</dbReference>
<evidence type="ECO:0000256" key="1">
    <source>
        <dbReference type="ARBA" id="ARBA00022450"/>
    </source>
</evidence>
<dbReference type="KEGG" id="gtr:GLOTRDRAFT_8626"/>
<feature type="non-terminal residue" evidence="4">
    <location>
        <position position="1"/>
    </location>
</feature>
<accession>S7PV72</accession>
<keyword evidence="2" id="KW-0597">Phosphoprotein</keyword>
<dbReference type="HOGENOM" id="CLU_000022_16_2_1"/>
<reference evidence="4 5" key="1">
    <citation type="journal article" date="2012" name="Science">
        <title>The Paleozoic origin of enzymatic lignin decomposition reconstructed from 31 fungal genomes.</title>
        <authorList>
            <person name="Floudas D."/>
            <person name="Binder M."/>
            <person name="Riley R."/>
            <person name="Barry K."/>
            <person name="Blanchette R.A."/>
            <person name="Henrissat B."/>
            <person name="Martinez A.T."/>
            <person name="Otillar R."/>
            <person name="Spatafora J.W."/>
            <person name="Yadav J.S."/>
            <person name="Aerts A."/>
            <person name="Benoit I."/>
            <person name="Boyd A."/>
            <person name="Carlson A."/>
            <person name="Copeland A."/>
            <person name="Coutinho P.M."/>
            <person name="de Vries R.P."/>
            <person name="Ferreira P."/>
            <person name="Findley K."/>
            <person name="Foster B."/>
            <person name="Gaskell J."/>
            <person name="Glotzer D."/>
            <person name="Gorecki P."/>
            <person name="Heitman J."/>
            <person name="Hesse C."/>
            <person name="Hori C."/>
            <person name="Igarashi K."/>
            <person name="Jurgens J.A."/>
            <person name="Kallen N."/>
            <person name="Kersten P."/>
            <person name="Kohler A."/>
            <person name="Kuees U."/>
            <person name="Kumar T.K.A."/>
            <person name="Kuo A."/>
            <person name="LaButti K."/>
            <person name="Larrondo L.F."/>
            <person name="Lindquist E."/>
            <person name="Ling A."/>
            <person name="Lombard V."/>
            <person name="Lucas S."/>
            <person name="Lundell T."/>
            <person name="Martin R."/>
            <person name="McLaughlin D.J."/>
            <person name="Morgenstern I."/>
            <person name="Morin E."/>
            <person name="Murat C."/>
            <person name="Nagy L.G."/>
            <person name="Nolan M."/>
            <person name="Ohm R.A."/>
            <person name="Patyshakuliyeva A."/>
            <person name="Rokas A."/>
            <person name="Ruiz-Duenas F.J."/>
            <person name="Sabat G."/>
            <person name="Salamov A."/>
            <person name="Samejima M."/>
            <person name="Schmutz J."/>
            <person name="Slot J.C."/>
            <person name="St John F."/>
            <person name="Stenlid J."/>
            <person name="Sun H."/>
            <person name="Sun S."/>
            <person name="Syed K."/>
            <person name="Tsang A."/>
            <person name="Wiebenga A."/>
            <person name="Young D."/>
            <person name="Pisabarro A."/>
            <person name="Eastwood D.C."/>
            <person name="Martin F."/>
            <person name="Cullen D."/>
            <person name="Grigoriev I.V."/>
            <person name="Hibbett D.S."/>
        </authorList>
    </citation>
    <scope>NUCLEOTIDE SEQUENCE [LARGE SCALE GENOMIC DNA]</scope>
    <source>
        <strain evidence="4 5">ATCC 11539</strain>
    </source>
</reference>
<feature type="domain" description="Ketosynthase family 3 (KS3)" evidence="3">
    <location>
        <begin position="1"/>
        <end position="403"/>
    </location>
</feature>
<dbReference type="eggNOG" id="KOG1202">
    <property type="taxonomic scope" value="Eukaryota"/>
</dbReference>
<keyword evidence="5" id="KW-1185">Reference proteome</keyword>
<dbReference type="Pfam" id="PF00109">
    <property type="entry name" value="ketoacyl-synt"/>
    <property type="match status" value="1"/>
</dbReference>
<evidence type="ECO:0000313" key="5">
    <source>
        <dbReference type="Proteomes" id="UP000030669"/>
    </source>
</evidence>
<dbReference type="OMA" id="GYLYEEN"/>
<dbReference type="GeneID" id="19309196"/>
<dbReference type="InterPro" id="IPR016039">
    <property type="entry name" value="Thiolase-like"/>
</dbReference>
<dbReference type="Pfam" id="PF02801">
    <property type="entry name" value="Ketoacyl-synt_C"/>
    <property type="match status" value="1"/>
</dbReference>
<dbReference type="InterPro" id="IPR014030">
    <property type="entry name" value="Ketoacyl_synth_N"/>
</dbReference>
<dbReference type="CDD" id="cd00833">
    <property type="entry name" value="PKS"/>
    <property type="match status" value="1"/>
</dbReference>
<sequence>IAGAACRLPGGIDSLDKLWSVLLHPEDFAAQLGTAAPSSRWKADLNDELPMGWLSEPLLDDDISFSEFFNISPADVKCMSPNARLVLQLAYNAIEDAGIAPRSLVGQKWSVYTSTNDSCWREMKQGDPGPEGVRTLIGAASDLAGARLSYFLDLRGPAIEVKTTCSSSAVAVHQACSAIRAGECDGAIVVAAVTHFSPDAARIRRNTGIGSLTGRSLPFSKDADGFLPSEGAAALVIQKSSDCVTPPYAIIRATALGQDGRSHGFFSPNGVAQAKLLMSALKNAQCTSDDIGYHEAHGTGTPVGDTIELEAIKRVYGSSRSHPLLVGSVKGVIGHTEECSGITSILKVILCFQNNVVTPQPMLESLNPSIASTPNIVIAQRVEPFVKHHGPRLSSLSSFGLSG</sequence>
<dbReference type="SMART" id="SM00825">
    <property type="entry name" value="PKS_KS"/>
    <property type="match status" value="1"/>
</dbReference>
<dbReference type="Gene3D" id="3.40.47.10">
    <property type="match status" value="1"/>
</dbReference>
<dbReference type="STRING" id="670483.S7PV72"/>
<dbReference type="PROSITE" id="PS52004">
    <property type="entry name" value="KS3_2"/>
    <property type="match status" value="1"/>
</dbReference>
<dbReference type="PANTHER" id="PTHR43775:SF37">
    <property type="entry name" value="SI:DKEY-61P9.11"/>
    <property type="match status" value="1"/>
</dbReference>
<gene>
    <name evidence="4" type="ORF">GLOTRDRAFT_8626</name>
</gene>
<dbReference type="AlphaFoldDB" id="S7PV72"/>
<proteinExistence type="predicted"/>
<dbReference type="GO" id="GO:0004312">
    <property type="term" value="F:fatty acid synthase activity"/>
    <property type="evidence" value="ECO:0007669"/>
    <property type="project" value="TreeGrafter"/>
</dbReference>
<dbReference type="OrthoDB" id="5334845at2759"/>
<protein>
    <submittedName>
        <fullName evidence="4">Thiolase-like protein</fullName>
    </submittedName>
</protein>
<evidence type="ECO:0000313" key="4">
    <source>
        <dbReference type="EMBL" id="EPQ51312.1"/>
    </source>
</evidence>
<feature type="non-terminal residue" evidence="4">
    <location>
        <position position="403"/>
    </location>
</feature>
<evidence type="ECO:0000256" key="2">
    <source>
        <dbReference type="ARBA" id="ARBA00022553"/>
    </source>
</evidence>
<dbReference type="RefSeq" id="XP_007870133.1">
    <property type="nucleotide sequence ID" value="XM_007871942.1"/>
</dbReference>
<dbReference type="InterPro" id="IPR014031">
    <property type="entry name" value="Ketoacyl_synth_C"/>
</dbReference>
<dbReference type="PANTHER" id="PTHR43775">
    <property type="entry name" value="FATTY ACID SYNTHASE"/>
    <property type="match status" value="1"/>
</dbReference>